<organism evidence="2 3">
    <name type="scientific">Oceanobacillus kimchii</name>
    <dbReference type="NCBI Taxonomy" id="746691"/>
    <lineage>
        <taxon>Bacteria</taxon>
        <taxon>Bacillati</taxon>
        <taxon>Bacillota</taxon>
        <taxon>Bacilli</taxon>
        <taxon>Bacillales</taxon>
        <taxon>Bacillaceae</taxon>
        <taxon>Oceanobacillus</taxon>
    </lineage>
</organism>
<dbReference type="CDD" id="cd03886">
    <property type="entry name" value="M20_Acy1"/>
    <property type="match status" value="1"/>
</dbReference>
<dbReference type="InterPro" id="IPR017439">
    <property type="entry name" value="Amidohydrolase"/>
</dbReference>
<evidence type="ECO:0000313" key="3">
    <source>
        <dbReference type="Proteomes" id="UP001275436"/>
    </source>
</evidence>
<dbReference type="Gene3D" id="3.40.630.10">
    <property type="entry name" value="Zn peptidases"/>
    <property type="match status" value="1"/>
</dbReference>
<dbReference type="Proteomes" id="UP001275436">
    <property type="component" value="Unassembled WGS sequence"/>
</dbReference>
<dbReference type="NCBIfam" id="TIGR01891">
    <property type="entry name" value="amidohydrolases"/>
    <property type="match status" value="1"/>
</dbReference>
<reference evidence="2 3" key="1">
    <citation type="submission" date="2023-02" db="EMBL/GenBank/DDBJ databases">
        <title>Oceanobacillus kimchii IFOP_LL358 isolated form Alexandrium catenella lab strain.</title>
        <authorList>
            <person name="Gajardo G."/>
            <person name="Ueki S."/>
            <person name="Maruyama F."/>
        </authorList>
    </citation>
    <scope>NUCLEOTIDE SEQUENCE [LARGE SCALE GENOMIC DNA]</scope>
    <source>
        <strain evidence="2 3">IFOP_LL358</strain>
    </source>
</reference>
<keyword evidence="3" id="KW-1185">Reference proteome</keyword>
<comment type="caution">
    <text evidence="2">The sequence shown here is derived from an EMBL/GenBank/DDBJ whole genome shotgun (WGS) entry which is preliminary data.</text>
</comment>
<dbReference type="GO" id="GO:0016787">
    <property type="term" value="F:hydrolase activity"/>
    <property type="evidence" value="ECO:0007669"/>
    <property type="project" value="UniProtKB-KW"/>
</dbReference>
<dbReference type="EMBL" id="BSKO01000001">
    <property type="protein sequence ID" value="GLO67247.1"/>
    <property type="molecule type" value="Genomic_DNA"/>
</dbReference>
<dbReference type="InterPro" id="IPR036264">
    <property type="entry name" value="Bact_exopeptidase_dim_dom"/>
</dbReference>
<dbReference type="SUPFAM" id="SSF53187">
    <property type="entry name" value="Zn-dependent exopeptidases"/>
    <property type="match status" value="1"/>
</dbReference>
<dbReference type="InterPro" id="IPR011650">
    <property type="entry name" value="Peptidase_M20_dimer"/>
</dbReference>
<gene>
    <name evidence="2" type="ORF">MACH08_30310</name>
</gene>
<sequence>MRDIDQQLSDLTDEIINNRRFLHENPELSHQEKETSAFVQRKLQEYGIDYEVGFSGYGVLGIIKGEKPGKTVALRADMDALPIQEETDLSFKSKKANIMHACGHDAHTAMLLGAGFILKQMQKELSGTILLVFQPAEEDAPIGGSQAMMDSGVFSTYEPDVIFAQHVWPSIKPGIIGVHDKEVMGASDRFKITIEGKGGHASMPHQTNDAVIAAGHLITSLQTIVSRNLDPMEASVVTVSMLEAGSVPNIIPKTVTLQGSIRTFQPHIQKRLKERFFTITNQIAEAFGTKAEIDYQEGYPATINTPKWARIARQSAQRVYGESATPDLNPALAGEDFGRFLQKYSGAFVWLGTQIENEYEQAPLHDSKFQIDERALPNGTKLLVQIALDALRELEQEANHV</sequence>
<name>A0ABQ5TM58_9BACI</name>
<protein>
    <submittedName>
        <fullName evidence="2">Hydrolase</fullName>
    </submittedName>
</protein>
<dbReference type="Pfam" id="PF01546">
    <property type="entry name" value="Peptidase_M20"/>
    <property type="match status" value="1"/>
</dbReference>
<dbReference type="RefSeq" id="WP_317958263.1">
    <property type="nucleotide sequence ID" value="NZ_BSKO01000001.1"/>
</dbReference>
<evidence type="ECO:0000313" key="2">
    <source>
        <dbReference type="EMBL" id="GLO67247.1"/>
    </source>
</evidence>
<proteinExistence type="predicted"/>
<evidence type="ECO:0000259" key="1">
    <source>
        <dbReference type="Pfam" id="PF07687"/>
    </source>
</evidence>
<feature type="domain" description="Peptidase M20 dimerisation" evidence="1">
    <location>
        <begin position="189"/>
        <end position="284"/>
    </location>
</feature>
<dbReference type="SUPFAM" id="SSF55031">
    <property type="entry name" value="Bacterial exopeptidase dimerisation domain"/>
    <property type="match status" value="1"/>
</dbReference>
<dbReference type="PIRSF" id="PIRSF005962">
    <property type="entry name" value="Pept_M20D_amidohydro"/>
    <property type="match status" value="1"/>
</dbReference>
<keyword evidence="2" id="KW-0378">Hydrolase</keyword>
<dbReference type="InterPro" id="IPR002933">
    <property type="entry name" value="Peptidase_M20"/>
</dbReference>
<dbReference type="PANTHER" id="PTHR11014">
    <property type="entry name" value="PEPTIDASE M20 FAMILY MEMBER"/>
    <property type="match status" value="1"/>
</dbReference>
<dbReference type="PANTHER" id="PTHR11014:SF63">
    <property type="entry name" value="METALLOPEPTIDASE, PUTATIVE (AFU_ORTHOLOGUE AFUA_6G09600)-RELATED"/>
    <property type="match status" value="1"/>
</dbReference>
<accession>A0ABQ5TM58</accession>
<dbReference type="Gene3D" id="3.30.70.360">
    <property type="match status" value="1"/>
</dbReference>
<dbReference type="Pfam" id="PF07687">
    <property type="entry name" value="M20_dimer"/>
    <property type="match status" value="1"/>
</dbReference>